<dbReference type="InterPro" id="IPR011990">
    <property type="entry name" value="TPR-like_helical_dom_sf"/>
</dbReference>
<dbReference type="SUPFAM" id="SSF46894">
    <property type="entry name" value="C-terminal effector domain of the bipartite response regulators"/>
    <property type="match status" value="1"/>
</dbReference>
<feature type="domain" description="Guanylate cyclase" evidence="2">
    <location>
        <begin position="12"/>
        <end position="127"/>
    </location>
</feature>
<gene>
    <name evidence="3" type="ORF">G6N73_31765</name>
</gene>
<sequence>MADERVQRRLAAIMAADVVGYSRLMGADEAATLAALKAHRKELVDAKIAEHQGRIVKLIGDGMLVEFTSVVNAVACAAEIQRKMRERNADVPEERRIEFRIGINLGDIILDEDDIYGDGVNVAARLESIAKPGGISISASVREHIGNRLDIAFEDTGEQVLKNIERPVRVYRVTLGPSTTVAAIGAGVDKRHPNALNDTMRAELEQARDCYRRRAWADAFDALCRADQEMPLEAEDLERLAISAFLTNRDDDCLRALDRSYHTYLDAGECARAVRAAFWLGFRLAGRGEIGPATGWFARAQRLLENEATDCVERGYLLLPTVEQQLAAGDYDAAFRVATAAVEIGERFREADLVAAALHLQGRVLIRKGQIESGLAHLDEAMVAVTAGELSPLMTGLIYCSVIAACQEVYALSRAREWTSALAQWCNAQPQIVAFTGSCLVHRAEIMQLGGAWRDAIEEAGRACERFLKGIDPQPPAPAFYQRAEMHRLRGEFSGAEEDYQRARQFGREPQPGLALLRLAQGRKEAAAATTRRVMSAITDPLRRARFLPAHIEIVLAAGEIEEADRACRELEEIAAGFETGVLGAMAAQARGAVALAGGEAEAALVALRRALEVWQEIEAPYETARVRVLIGLACRVLRDEDSAELELAAARATFEQLGATPDLARIDALTLGARPGKRHGLTVRELQVLRLVSAGKTNGAIAAELFLSERTIERHVSNIFTKLDLPSRAAATAWAYERRLI</sequence>
<dbReference type="InterPro" id="IPR000792">
    <property type="entry name" value="Tscrpt_reg_LuxR_C"/>
</dbReference>
<dbReference type="CDD" id="cd06170">
    <property type="entry name" value="LuxR_C_like"/>
    <property type="match status" value="1"/>
</dbReference>
<dbReference type="InterPro" id="IPR029787">
    <property type="entry name" value="Nucleotide_cyclase"/>
</dbReference>
<reference evidence="3 4" key="1">
    <citation type="submission" date="2020-02" db="EMBL/GenBank/DDBJ databases">
        <title>Genome sequence of strain CCNWXJ40-4.</title>
        <authorList>
            <person name="Gao J."/>
            <person name="Sun J."/>
        </authorList>
    </citation>
    <scope>NUCLEOTIDE SEQUENCE [LARGE SCALE GENOMIC DNA]</scope>
    <source>
        <strain evidence="3 4">CCNWXJ 40-4</strain>
    </source>
</reference>
<dbReference type="SMART" id="SM00028">
    <property type="entry name" value="TPR"/>
    <property type="match status" value="2"/>
</dbReference>
<proteinExistence type="predicted"/>
<dbReference type="Pfam" id="PF00196">
    <property type="entry name" value="GerE"/>
    <property type="match status" value="1"/>
</dbReference>
<dbReference type="SMART" id="SM00421">
    <property type="entry name" value="HTH_LUXR"/>
    <property type="match status" value="1"/>
</dbReference>
<comment type="caution">
    <text evidence="3">The sequence shown here is derived from an EMBL/GenBank/DDBJ whole genome shotgun (WGS) entry which is preliminary data.</text>
</comment>
<dbReference type="PANTHER" id="PTHR43081:SF19">
    <property type="entry name" value="PH-SENSITIVE ADENYLATE CYCLASE RV1264"/>
    <property type="match status" value="1"/>
</dbReference>
<dbReference type="PROSITE" id="PS50043">
    <property type="entry name" value="HTH_LUXR_2"/>
    <property type="match status" value="1"/>
</dbReference>
<dbReference type="InterPro" id="IPR019734">
    <property type="entry name" value="TPR_rpt"/>
</dbReference>
<dbReference type="Gene3D" id="3.30.70.1230">
    <property type="entry name" value="Nucleotide cyclase"/>
    <property type="match status" value="1"/>
</dbReference>
<dbReference type="PANTHER" id="PTHR43081">
    <property type="entry name" value="ADENYLATE CYCLASE, TERMINAL-DIFFERENTIATION SPECIFIC-RELATED"/>
    <property type="match status" value="1"/>
</dbReference>
<dbReference type="GO" id="GO:0003677">
    <property type="term" value="F:DNA binding"/>
    <property type="evidence" value="ECO:0007669"/>
    <property type="project" value="InterPro"/>
</dbReference>
<feature type="domain" description="HTH luxR-type" evidence="1">
    <location>
        <begin position="675"/>
        <end position="740"/>
    </location>
</feature>
<accession>A0A6G4WLR3</accession>
<dbReference type="InterPro" id="IPR001054">
    <property type="entry name" value="A/G_cyclase"/>
</dbReference>
<dbReference type="Proteomes" id="UP001642900">
    <property type="component" value="Unassembled WGS sequence"/>
</dbReference>
<dbReference type="GO" id="GO:0004016">
    <property type="term" value="F:adenylate cyclase activity"/>
    <property type="evidence" value="ECO:0007669"/>
    <property type="project" value="UniProtKB-ARBA"/>
</dbReference>
<evidence type="ECO:0000313" key="4">
    <source>
        <dbReference type="Proteomes" id="UP001642900"/>
    </source>
</evidence>
<evidence type="ECO:0000313" key="3">
    <source>
        <dbReference type="EMBL" id="NGO55564.1"/>
    </source>
</evidence>
<evidence type="ECO:0000259" key="2">
    <source>
        <dbReference type="PROSITE" id="PS50125"/>
    </source>
</evidence>
<dbReference type="InterPro" id="IPR016032">
    <property type="entry name" value="Sig_transdc_resp-reg_C-effctor"/>
</dbReference>
<protein>
    <submittedName>
        <fullName evidence="3">Helix-turn-helix transcriptional regulator</fullName>
    </submittedName>
</protein>
<dbReference type="PRINTS" id="PR00038">
    <property type="entry name" value="HTHLUXR"/>
</dbReference>
<dbReference type="SUPFAM" id="SSF55073">
    <property type="entry name" value="Nucleotide cyclase"/>
    <property type="match status" value="1"/>
</dbReference>
<dbReference type="PROSITE" id="PS00622">
    <property type="entry name" value="HTH_LUXR_1"/>
    <property type="match status" value="1"/>
</dbReference>
<dbReference type="InterPro" id="IPR036388">
    <property type="entry name" value="WH-like_DNA-bd_sf"/>
</dbReference>
<dbReference type="SMART" id="SM00044">
    <property type="entry name" value="CYCc"/>
    <property type="match status" value="1"/>
</dbReference>
<name>A0A6G4WLR3_9HYPH</name>
<dbReference type="CDD" id="cd07302">
    <property type="entry name" value="CHD"/>
    <property type="match status" value="1"/>
</dbReference>
<dbReference type="RefSeq" id="WP_165033915.1">
    <property type="nucleotide sequence ID" value="NZ_JAAKZF010000108.1"/>
</dbReference>
<dbReference type="InterPro" id="IPR050697">
    <property type="entry name" value="Adenylyl/Guanylyl_Cyclase_3/4"/>
</dbReference>
<dbReference type="GO" id="GO:0035556">
    <property type="term" value="P:intracellular signal transduction"/>
    <property type="evidence" value="ECO:0007669"/>
    <property type="project" value="InterPro"/>
</dbReference>
<dbReference type="Gene3D" id="1.10.10.10">
    <property type="entry name" value="Winged helix-like DNA-binding domain superfamily/Winged helix DNA-binding domain"/>
    <property type="match status" value="1"/>
</dbReference>
<organism evidence="3 4">
    <name type="scientific">Allomesorhizobium camelthorni</name>
    <dbReference type="NCBI Taxonomy" id="475069"/>
    <lineage>
        <taxon>Bacteria</taxon>
        <taxon>Pseudomonadati</taxon>
        <taxon>Pseudomonadota</taxon>
        <taxon>Alphaproteobacteria</taxon>
        <taxon>Hyphomicrobiales</taxon>
        <taxon>Phyllobacteriaceae</taxon>
        <taxon>Allomesorhizobium</taxon>
    </lineage>
</organism>
<dbReference type="Pfam" id="PF00211">
    <property type="entry name" value="Guanylate_cyc"/>
    <property type="match status" value="1"/>
</dbReference>
<dbReference type="SUPFAM" id="SSF48452">
    <property type="entry name" value="TPR-like"/>
    <property type="match status" value="2"/>
</dbReference>
<dbReference type="GO" id="GO:0006171">
    <property type="term" value="P:cAMP biosynthetic process"/>
    <property type="evidence" value="ECO:0007669"/>
    <property type="project" value="TreeGrafter"/>
</dbReference>
<dbReference type="Gene3D" id="1.25.40.10">
    <property type="entry name" value="Tetratricopeptide repeat domain"/>
    <property type="match status" value="2"/>
</dbReference>
<dbReference type="PROSITE" id="PS50125">
    <property type="entry name" value="GUANYLATE_CYCLASE_2"/>
    <property type="match status" value="1"/>
</dbReference>
<dbReference type="AlphaFoldDB" id="A0A6G4WLR3"/>
<keyword evidence="4" id="KW-1185">Reference proteome</keyword>
<dbReference type="EMBL" id="JAAKZF010000108">
    <property type="protein sequence ID" value="NGO55564.1"/>
    <property type="molecule type" value="Genomic_DNA"/>
</dbReference>
<dbReference type="GO" id="GO:0006355">
    <property type="term" value="P:regulation of DNA-templated transcription"/>
    <property type="evidence" value="ECO:0007669"/>
    <property type="project" value="InterPro"/>
</dbReference>
<evidence type="ECO:0000259" key="1">
    <source>
        <dbReference type="PROSITE" id="PS50043"/>
    </source>
</evidence>